<feature type="region of interest" description="Disordered" evidence="1">
    <location>
        <begin position="112"/>
        <end position="180"/>
    </location>
</feature>
<reference evidence="2" key="2">
    <citation type="submission" date="2015-06" db="UniProtKB">
        <authorList>
            <consortium name="EnsemblPlants"/>
        </authorList>
    </citation>
    <scope>IDENTIFICATION</scope>
    <source>
        <strain evidence="2">DM1-3 516 R44</strain>
    </source>
</reference>
<reference evidence="3" key="1">
    <citation type="journal article" date="2011" name="Nature">
        <title>Genome sequence and analysis of the tuber crop potato.</title>
        <authorList>
            <consortium name="The Potato Genome Sequencing Consortium"/>
        </authorList>
    </citation>
    <scope>NUCLEOTIDE SEQUENCE [LARGE SCALE GENOMIC DNA]</scope>
    <source>
        <strain evidence="3">cv. DM1-3 516 R44</strain>
    </source>
</reference>
<evidence type="ECO:0000256" key="1">
    <source>
        <dbReference type="SAM" id="MobiDB-lite"/>
    </source>
</evidence>
<organism evidence="2 3">
    <name type="scientific">Solanum tuberosum</name>
    <name type="common">Potato</name>
    <dbReference type="NCBI Taxonomy" id="4113"/>
    <lineage>
        <taxon>Eukaryota</taxon>
        <taxon>Viridiplantae</taxon>
        <taxon>Streptophyta</taxon>
        <taxon>Embryophyta</taxon>
        <taxon>Tracheophyta</taxon>
        <taxon>Spermatophyta</taxon>
        <taxon>Magnoliopsida</taxon>
        <taxon>eudicotyledons</taxon>
        <taxon>Gunneridae</taxon>
        <taxon>Pentapetalae</taxon>
        <taxon>asterids</taxon>
        <taxon>lamiids</taxon>
        <taxon>Solanales</taxon>
        <taxon>Solanaceae</taxon>
        <taxon>Solanoideae</taxon>
        <taxon>Solaneae</taxon>
        <taxon>Solanum</taxon>
    </lineage>
</organism>
<keyword evidence="3" id="KW-1185">Reference proteome</keyword>
<dbReference type="OMA" id="PYELNIW"/>
<sequence length="180" mass="20993">MVEDGRYQVYPWGQIAFTKLMDLLRQNFNLSKQLYRLYEMPYELNIWTYECASQLNPEIIIKERDVIPRICNWRVVALKTKFEMLMSSIFQENACSNIVPTPEELEAFDLPEDERVSPSSPPTTSVNPKIVQPNDIVDLDDFSTRPPEQLLRRSSRVSDTSSPPPPKRRKKRDTLKTKVS</sequence>
<dbReference type="PANTHER" id="PTHR48302:SF2">
    <property type="entry name" value="DUF1985 DOMAIN-CONTAINING PROTEIN"/>
    <property type="match status" value="1"/>
</dbReference>
<dbReference type="EnsemblPlants" id="PGSC0003DMT400007675">
    <property type="protein sequence ID" value="PGSC0003DMT400007675"/>
    <property type="gene ID" value="PGSC0003DMG400002966"/>
</dbReference>
<dbReference type="AlphaFoldDB" id="M0ZTD4"/>
<dbReference type="PANTHER" id="PTHR48302">
    <property type="entry name" value="ULP1 PROTEASE FAMILY, C-TERMINAL CATALYTIC DOMAIN CONTAINING PROTEIN"/>
    <property type="match status" value="1"/>
</dbReference>
<feature type="compositionally biased region" description="Basic residues" evidence="1">
    <location>
        <begin position="166"/>
        <end position="180"/>
    </location>
</feature>
<evidence type="ECO:0000313" key="2">
    <source>
        <dbReference type="EnsemblPlants" id="PGSC0003DMT400007675"/>
    </source>
</evidence>
<evidence type="ECO:0000313" key="3">
    <source>
        <dbReference type="Proteomes" id="UP000011115"/>
    </source>
</evidence>
<proteinExistence type="predicted"/>
<protein>
    <submittedName>
        <fullName evidence="2">Ulp1 protease family, C-terminal catalytic domain containing protein</fullName>
    </submittedName>
</protein>
<dbReference type="Proteomes" id="UP000011115">
    <property type="component" value="Unassembled WGS sequence"/>
</dbReference>
<accession>M0ZTD4</accession>
<dbReference type="Gramene" id="PGSC0003DMT400007675">
    <property type="protein sequence ID" value="PGSC0003DMT400007675"/>
    <property type="gene ID" value="PGSC0003DMG400002966"/>
</dbReference>
<dbReference type="InParanoid" id="M0ZTD4"/>
<name>M0ZTD4_SOLTU</name>
<dbReference type="PaxDb" id="4113-PGSC0003DMT400007675"/>
<dbReference type="HOGENOM" id="CLU_1498827_0_0_1"/>